<dbReference type="RefSeq" id="WP_100542211.1">
    <property type="nucleotide sequence ID" value="NZ_PHQY01000322.1"/>
</dbReference>
<dbReference type="EMBL" id="PHQY01000322">
    <property type="protein sequence ID" value="PJO44922.1"/>
    <property type="molecule type" value="Genomic_DNA"/>
</dbReference>
<gene>
    <name evidence="1" type="ORF">CWD94_04345</name>
</gene>
<name>A0A2M9QA74_9BACI</name>
<reference evidence="1 2" key="1">
    <citation type="submission" date="2017-11" db="EMBL/GenBank/DDBJ databases">
        <title>Bacterial isolate from king chilli rhizosphere.</title>
        <authorList>
            <person name="Takhelmayum P."/>
            <person name="Sarangthem I."/>
        </authorList>
    </citation>
    <scope>NUCLEOTIDE SEQUENCE [LARGE SCALE GENOMIC DNA]</scope>
    <source>
        <strain evidence="2">t26</strain>
    </source>
</reference>
<evidence type="ECO:0000313" key="2">
    <source>
        <dbReference type="Proteomes" id="UP000232101"/>
    </source>
</evidence>
<proteinExistence type="predicted"/>
<sequence length="98" mass="11394">MFDDEAVDAIINDHLWHDPLSHAGGSRKFDNTYQTFRYELNDFKEKARVLKNGGFCIEFSPAGNSNNWKHLFSIKEMTEKCGLSYYAKVTWVKGISRR</sequence>
<comment type="caution">
    <text evidence="1">The sequence shown here is derived from an EMBL/GenBank/DDBJ whole genome shotgun (WGS) entry which is preliminary data.</text>
</comment>
<evidence type="ECO:0000313" key="1">
    <source>
        <dbReference type="EMBL" id="PJO44922.1"/>
    </source>
</evidence>
<accession>A0A2M9QA74</accession>
<protein>
    <recommendedName>
        <fullName evidence="3">Methyltransferase type 11 domain-containing protein</fullName>
    </recommendedName>
</protein>
<organism evidence="1 2">
    <name type="scientific">Lysinibacillus xylanilyticus</name>
    <dbReference type="NCBI Taxonomy" id="582475"/>
    <lineage>
        <taxon>Bacteria</taxon>
        <taxon>Bacillati</taxon>
        <taxon>Bacillota</taxon>
        <taxon>Bacilli</taxon>
        <taxon>Bacillales</taxon>
        <taxon>Bacillaceae</taxon>
        <taxon>Lysinibacillus</taxon>
    </lineage>
</organism>
<evidence type="ECO:0008006" key="3">
    <source>
        <dbReference type="Google" id="ProtNLM"/>
    </source>
</evidence>
<dbReference type="Proteomes" id="UP000232101">
    <property type="component" value="Unassembled WGS sequence"/>
</dbReference>
<dbReference type="AlphaFoldDB" id="A0A2M9QA74"/>